<dbReference type="Pfam" id="PF05175">
    <property type="entry name" value="MTS"/>
    <property type="match status" value="1"/>
</dbReference>
<feature type="domain" description="Release factor glutamine methyltransferase N-terminal" evidence="7">
    <location>
        <begin position="8"/>
        <end position="72"/>
    </location>
</feature>
<keyword evidence="9" id="KW-1185">Reference proteome</keyword>
<feature type="binding site" evidence="5">
    <location>
        <position position="142"/>
    </location>
    <ligand>
        <name>S-adenosyl-L-methionine</name>
        <dbReference type="ChEBI" id="CHEBI:59789"/>
    </ligand>
</feature>
<dbReference type="InterPro" id="IPR007848">
    <property type="entry name" value="Small_mtfrase_dom"/>
</dbReference>
<dbReference type="InterPro" id="IPR004556">
    <property type="entry name" value="HemK-like"/>
</dbReference>
<evidence type="ECO:0000313" key="8">
    <source>
        <dbReference type="EMBL" id="QIM54487.1"/>
    </source>
</evidence>
<name>A0A6G8IMP6_9BURK</name>
<evidence type="ECO:0000256" key="4">
    <source>
        <dbReference type="ARBA" id="ARBA00048391"/>
    </source>
</evidence>
<dbReference type="FunFam" id="3.40.50.150:FF:000053">
    <property type="entry name" value="Release factor glutamine methyltransferase"/>
    <property type="match status" value="1"/>
</dbReference>
<evidence type="ECO:0000259" key="7">
    <source>
        <dbReference type="Pfam" id="PF17827"/>
    </source>
</evidence>
<dbReference type="AlphaFoldDB" id="A0A6G8IMP6"/>
<dbReference type="NCBIfam" id="TIGR03534">
    <property type="entry name" value="RF_mod_PrmC"/>
    <property type="match status" value="1"/>
</dbReference>
<dbReference type="NCBIfam" id="TIGR00536">
    <property type="entry name" value="hemK_fam"/>
    <property type="match status" value="1"/>
</dbReference>
<dbReference type="HAMAP" id="MF_02126">
    <property type="entry name" value="RF_methyltr_PrmC"/>
    <property type="match status" value="1"/>
</dbReference>
<comment type="catalytic activity">
    <reaction evidence="4 5">
        <text>L-glutaminyl-[peptide chain release factor] + S-adenosyl-L-methionine = N(5)-methyl-L-glutaminyl-[peptide chain release factor] + S-adenosyl-L-homocysteine + H(+)</text>
        <dbReference type="Rhea" id="RHEA:42896"/>
        <dbReference type="Rhea" id="RHEA-COMP:10271"/>
        <dbReference type="Rhea" id="RHEA-COMP:10272"/>
        <dbReference type="ChEBI" id="CHEBI:15378"/>
        <dbReference type="ChEBI" id="CHEBI:30011"/>
        <dbReference type="ChEBI" id="CHEBI:57856"/>
        <dbReference type="ChEBI" id="CHEBI:59789"/>
        <dbReference type="ChEBI" id="CHEBI:61891"/>
        <dbReference type="EC" id="2.1.1.297"/>
    </reaction>
</comment>
<dbReference type="GO" id="GO:0003676">
    <property type="term" value="F:nucleic acid binding"/>
    <property type="evidence" value="ECO:0007669"/>
    <property type="project" value="InterPro"/>
</dbReference>
<comment type="function">
    <text evidence="5">Methylates the class 1 translation termination release factors RF1/PrfA and RF2/PrfB on the glutamine residue of the universally conserved GGQ motif.</text>
</comment>
<dbReference type="CDD" id="cd02440">
    <property type="entry name" value="AdoMet_MTases"/>
    <property type="match status" value="1"/>
</dbReference>
<evidence type="ECO:0000256" key="1">
    <source>
        <dbReference type="ARBA" id="ARBA00022603"/>
    </source>
</evidence>
<dbReference type="InterPro" id="IPR040758">
    <property type="entry name" value="PrmC_N"/>
</dbReference>
<gene>
    <name evidence="5 8" type="primary">prmC</name>
    <name evidence="8" type="ORF">G9Q37_21115</name>
</gene>
<evidence type="ECO:0000256" key="2">
    <source>
        <dbReference type="ARBA" id="ARBA00022679"/>
    </source>
</evidence>
<dbReference type="InterPro" id="IPR002052">
    <property type="entry name" value="DNA_methylase_N6_adenine_CS"/>
</dbReference>
<dbReference type="InterPro" id="IPR019874">
    <property type="entry name" value="RF_methyltr_PrmC"/>
</dbReference>
<evidence type="ECO:0000313" key="9">
    <source>
        <dbReference type="Proteomes" id="UP000503162"/>
    </source>
</evidence>
<dbReference type="EMBL" id="CP049989">
    <property type="protein sequence ID" value="QIM54487.1"/>
    <property type="molecule type" value="Genomic_DNA"/>
</dbReference>
<dbReference type="Gene3D" id="1.10.8.10">
    <property type="entry name" value="DNA helicase RuvA subunit, C-terminal domain"/>
    <property type="match status" value="1"/>
</dbReference>
<dbReference type="InterPro" id="IPR050320">
    <property type="entry name" value="N5-glutamine_MTase"/>
</dbReference>
<dbReference type="SUPFAM" id="SSF53335">
    <property type="entry name" value="S-adenosyl-L-methionine-dependent methyltransferases"/>
    <property type="match status" value="1"/>
</dbReference>
<dbReference type="PANTHER" id="PTHR18895:SF74">
    <property type="entry name" value="MTRF1L RELEASE FACTOR GLUTAMINE METHYLTRANSFERASE"/>
    <property type="match status" value="1"/>
</dbReference>
<dbReference type="InterPro" id="IPR029063">
    <property type="entry name" value="SAM-dependent_MTases_sf"/>
</dbReference>
<protein>
    <recommendedName>
        <fullName evidence="5">Release factor glutamine methyltransferase</fullName>
        <shortName evidence="5">RF MTase</shortName>
        <ecNumber evidence="5">2.1.1.297</ecNumber>
    </recommendedName>
    <alternativeName>
        <fullName evidence="5">N5-glutamine methyltransferase PrmC</fullName>
    </alternativeName>
    <alternativeName>
        <fullName evidence="5">Protein-(glutamine-N5) MTase PrmC</fullName>
    </alternativeName>
    <alternativeName>
        <fullName evidence="5">Protein-glutamine N-methyltransferase PrmC</fullName>
    </alternativeName>
</protein>
<evidence type="ECO:0000256" key="5">
    <source>
        <dbReference type="HAMAP-Rule" id="MF_02126"/>
    </source>
</evidence>
<dbReference type="PANTHER" id="PTHR18895">
    <property type="entry name" value="HEMK METHYLTRANSFERASE"/>
    <property type="match status" value="1"/>
</dbReference>
<feature type="binding site" evidence="5">
    <location>
        <position position="184"/>
    </location>
    <ligand>
        <name>S-adenosyl-L-methionine</name>
        <dbReference type="ChEBI" id="CHEBI:59789"/>
    </ligand>
</feature>
<dbReference type="Pfam" id="PF17827">
    <property type="entry name" value="PrmC_N"/>
    <property type="match status" value="1"/>
</dbReference>
<reference evidence="8 9" key="1">
    <citation type="submission" date="2020-03" db="EMBL/GenBank/DDBJ databases">
        <title>Hydrogenophaga sp. nov. isolated from cyanobacterial mat.</title>
        <authorList>
            <person name="Thorat V."/>
            <person name="Kirdat K."/>
            <person name="Tiwarekar B."/>
            <person name="Costa E.D."/>
            <person name="Yadav A."/>
        </authorList>
    </citation>
    <scope>NUCLEOTIDE SEQUENCE [LARGE SCALE GENOMIC DNA]</scope>
    <source>
        <strain evidence="8 9">BA0156</strain>
    </source>
</reference>
<dbReference type="KEGG" id="hcz:G9Q37_21115"/>
<organism evidence="8 9">
    <name type="scientific">Hydrogenophaga crocea</name>
    <dbReference type="NCBI Taxonomy" id="2716225"/>
    <lineage>
        <taxon>Bacteria</taxon>
        <taxon>Pseudomonadati</taxon>
        <taxon>Pseudomonadota</taxon>
        <taxon>Betaproteobacteria</taxon>
        <taxon>Burkholderiales</taxon>
        <taxon>Comamonadaceae</taxon>
        <taxon>Hydrogenophaga</taxon>
    </lineage>
</organism>
<feature type="domain" description="Methyltransferase small" evidence="6">
    <location>
        <begin position="111"/>
        <end position="198"/>
    </location>
</feature>
<feature type="binding site" evidence="5">
    <location>
        <begin position="119"/>
        <end position="123"/>
    </location>
    <ligand>
        <name>S-adenosyl-L-methionine</name>
        <dbReference type="ChEBI" id="CHEBI:59789"/>
    </ligand>
</feature>
<dbReference type="RefSeq" id="WP_166230519.1">
    <property type="nucleotide sequence ID" value="NZ_CP049989.1"/>
</dbReference>
<dbReference type="Gene3D" id="3.40.50.150">
    <property type="entry name" value="Vaccinia Virus protein VP39"/>
    <property type="match status" value="1"/>
</dbReference>
<evidence type="ECO:0000256" key="3">
    <source>
        <dbReference type="ARBA" id="ARBA00022691"/>
    </source>
</evidence>
<keyword evidence="3 5" id="KW-0949">S-adenosyl-L-methionine</keyword>
<keyword evidence="2 5" id="KW-0808">Transferase</keyword>
<dbReference type="GO" id="GO:0032259">
    <property type="term" value="P:methylation"/>
    <property type="evidence" value="ECO:0007669"/>
    <property type="project" value="UniProtKB-KW"/>
</dbReference>
<evidence type="ECO:0000259" key="6">
    <source>
        <dbReference type="Pfam" id="PF05175"/>
    </source>
</evidence>
<proteinExistence type="inferred from homology"/>
<dbReference type="EC" id="2.1.1.297" evidence="5"/>
<keyword evidence="1 5" id="KW-0489">Methyltransferase</keyword>
<sequence>MTLASRLARLSADGLPRLEALQLLLLALGRDPHDRAWLLAHDDQTLNTEAEARLSALLERHRAGEPMAYLRGEQAFFGLNLRVDRRVLAPRPDTETLVQWAIDVLSTGAPPDARVLDLGTGSGAIALALQHHSPTWRVTATDASADALAVARANAERLGLAVALRQGAWLAAVPGERFELIVSNPPYIAEGDPHLNALHHEPIGALTAGPDGLDDLRTLVAQAPEALAPGGWLLLEHGHDQGETVQALLRERGFEAVAGRTDLAGIVRCSGGRWPAAR</sequence>
<dbReference type="Proteomes" id="UP000503162">
    <property type="component" value="Chromosome"/>
</dbReference>
<feature type="binding site" evidence="5">
    <location>
        <position position="169"/>
    </location>
    <ligand>
        <name>S-adenosyl-L-methionine</name>
        <dbReference type="ChEBI" id="CHEBI:59789"/>
    </ligand>
</feature>
<dbReference type="GO" id="GO:0102559">
    <property type="term" value="F:peptide chain release factor N(5)-glutamine methyltransferase activity"/>
    <property type="evidence" value="ECO:0007669"/>
    <property type="project" value="UniProtKB-EC"/>
</dbReference>
<dbReference type="PROSITE" id="PS00092">
    <property type="entry name" value="N6_MTASE"/>
    <property type="match status" value="1"/>
</dbReference>
<feature type="binding site" evidence="5">
    <location>
        <begin position="184"/>
        <end position="187"/>
    </location>
    <ligand>
        <name>substrate</name>
    </ligand>
</feature>
<accession>A0A6G8IMP6</accession>
<comment type="similarity">
    <text evidence="5">Belongs to the protein N5-glutamine methyltransferase family. PrmC subfamily.</text>
</comment>